<keyword evidence="1" id="KW-1133">Transmembrane helix</keyword>
<evidence type="ECO:0000313" key="2">
    <source>
        <dbReference type="EMBL" id="RGN37274.1"/>
    </source>
</evidence>
<evidence type="ECO:0000313" key="3">
    <source>
        <dbReference type="Proteomes" id="UP000260983"/>
    </source>
</evidence>
<feature type="transmembrane region" description="Helical" evidence="1">
    <location>
        <begin position="37"/>
        <end position="54"/>
    </location>
</feature>
<feature type="transmembrane region" description="Helical" evidence="1">
    <location>
        <begin position="12"/>
        <end position="31"/>
    </location>
</feature>
<comment type="caution">
    <text evidence="2">The sequence shown here is derived from an EMBL/GenBank/DDBJ whole genome shotgun (WGS) entry which is preliminary data.</text>
</comment>
<keyword evidence="1" id="KW-0472">Membrane</keyword>
<feature type="transmembrane region" description="Helical" evidence="1">
    <location>
        <begin position="119"/>
        <end position="142"/>
    </location>
</feature>
<feature type="transmembrane region" description="Helical" evidence="1">
    <location>
        <begin position="218"/>
        <end position="242"/>
    </location>
</feature>
<name>A0A3E5BI69_9BACE</name>
<dbReference type="RefSeq" id="WP_117723774.1">
    <property type="nucleotide sequence ID" value="NZ_QSUL01000004.1"/>
</dbReference>
<feature type="transmembrane region" description="Helical" evidence="1">
    <location>
        <begin position="61"/>
        <end position="81"/>
    </location>
</feature>
<dbReference type="Proteomes" id="UP000260983">
    <property type="component" value="Unassembled WGS sequence"/>
</dbReference>
<feature type="transmembrane region" description="Helical" evidence="1">
    <location>
        <begin position="263"/>
        <end position="283"/>
    </location>
</feature>
<accession>A0A3E5BI69</accession>
<feature type="transmembrane region" description="Helical" evidence="1">
    <location>
        <begin position="93"/>
        <end position="110"/>
    </location>
</feature>
<sequence>MLSQLVCSKNNLFFAFLVAGYIFGVILYDFIEFKYTDELMALFLCLFAGVIVWERKNWKELIPVVIIITIFLFYAIYSFIIQSNVPKAIFTDLLIQIKPFLGFYCAYLIAPQFSCSQKYFISILCLVVGGLLIIVGLSGQLYTLFGHPSRFATAAIATAFLFLYCSTYKWSDVFIFLFLLTIGFFSTRAKFYGFWAVATSLIVFTKLGGQIRLSWKSIIAGIFICLLAIWFAREKIIIYYIDGMMNSREMWSRPAMLFTSGQILYDYFPFGCGLGSFGTFASAEYYSPIYETYSLDHIWGLSKDMPIFICDAFYPELAQFGIIGVILYFFFWYTIVRKSTDMSIHKSAYIWMVFLFFLIEGIADSTFTHNRGLFVLIILALMMTKKDEVEQRNI</sequence>
<dbReference type="AlphaFoldDB" id="A0A3E5BI69"/>
<reference evidence="2 3" key="1">
    <citation type="submission" date="2018-08" db="EMBL/GenBank/DDBJ databases">
        <title>A genome reference for cultivated species of the human gut microbiota.</title>
        <authorList>
            <person name="Zou Y."/>
            <person name="Xue W."/>
            <person name="Luo G."/>
        </authorList>
    </citation>
    <scope>NUCLEOTIDE SEQUENCE [LARGE SCALE GENOMIC DNA]</scope>
    <source>
        <strain evidence="2 3">OM05-15BH</strain>
    </source>
</reference>
<evidence type="ECO:0008006" key="4">
    <source>
        <dbReference type="Google" id="ProtNLM"/>
    </source>
</evidence>
<proteinExistence type="predicted"/>
<gene>
    <name evidence="2" type="ORF">DXB65_07145</name>
</gene>
<feature type="transmembrane region" description="Helical" evidence="1">
    <location>
        <begin position="317"/>
        <end position="336"/>
    </location>
</feature>
<feature type="transmembrane region" description="Helical" evidence="1">
    <location>
        <begin position="348"/>
        <end position="363"/>
    </location>
</feature>
<evidence type="ECO:0000256" key="1">
    <source>
        <dbReference type="SAM" id="Phobius"/>
    </source>
</evidence>
<protein>
    <recommendedName>
        <fullName evidence="4">O-antigen ligase domain-containing protein</fullName>
    </recommendedName>
</protein>
<keyword evidence="1" id="KW-0812">Transmembrane</keyword>
<dbReference type="EMBL" id="QSUL01000004">
    <property type="protein sequence ID" value="RGN37274.1"/>
    <property type="molecule type" value="Genomic_DNA"/>
</dbReference>
<organism evidence="2 3">
    <name type="scientific">Bacteroides oleiciplenus</name>
    <dbReference type="NCBI Taxonomy" id="626931"/>
    <lineage>
        <taxon>Bacteria</taxon>
        <taxon>Pseudomonadati</taxon>
        <taxon>Bacteroidota</taxon>
        <taxon>Bacteroidia</taxon>
        <taxon>Bacteroidales</taxon>
        <taxon>Bacteroidaceae</taxon>
        <taxon>Bacteroides</taxon>
    </lineage>
</organism>